<dbReference type="Gene3D" id="3.90.550.20">
    <property type="match status" value="1"/>
</dbReference>
<sequence length="1658" mass="180753">MLSIPKHVNPQRQPPLASNILPGPPPSRQKREAPNPEGPNENPRIAGDRELAMEYHSALLLAANGQRNVTINTPAPESTFGQWWTQLSNAFKSPDIRQWMQDKGINPRSIELHPQSGKISFKLQQHLDPEQKRHTVGQDDARWAAISGPVLKAGQVIAAGDSDTAFSPPASDLIEPVPYWLVGRFYNERLDLTAPSMRQRAAQIDQNQGFTPLDPATSAPLIKSRSQDELQNQEAHLGDIDHRHQAIAELRHLARSVEHDINYVGQIRNQLHKSMIELSPNSTYQANHTEQSNKVSLLQFIEDHGWDVPTTHEQLANLATVLATPAPKAPANGNLGGALAWPEPLDRASQQQLHSDLRAGKFGDTTLSPFNHVLDYLLNGRQISAEEQKHPRQLIDTLLHSPRGKALGSAIQATFEARGVKGSATDWLLAALNIESGKHLHNPSPGQIEGYRLVSENNTGKPASAIIKELAAHLLAQGSASSPESAAVKAHLLLASRAPEFLVKGIPNQVTPGTHSWVSLVTATARLEAKAPGSTATMSYAQIMLDAATAPITDEERRIEYTAQSEAIKDWGAANGMGYPATPTAINTVREEFSAQIRELKEASETQLAQMPTTKAIALDQLKKALPDMDPALFDKKCITSQPSSRYFPGPYSILDLYIDGRALSGAPDSADNWGEHGRAFVKDLTFGAITLEPDGKPAAWVSSSEAINISAVMPKLKNLARPVEAFNETFAGYANTVKKATATQIKLLISKLPPQDRENLEFGKISISKEVRYTRADHPIHVEPGVLLVKTERNGKVMTYAIDRLKGTVTRRPNQSYQEYAPTSGFLHASGGKRFDAVKPAGPHPPGITDENQGAQGAPNSFNSARTRYIADAVIEAMDLPAVERYAKGATTFDTELPFYKALEEIALNLIPFRSAIKNFIDGNVGEGITDLAFDIFGFAIGLGTAAKGAKALAAGASALSKLGRAGKIIGRAAVGALNPVGGLDDLARAVAKLGRTAYKGVKYLRGSYRSVNLLELAKKPDIAEGTYKAANSALENKALAKFDEASQKWYAFDPHTQRAYGKALDNFVATPDNPIALGGDTTQIASQQHGLAATGTFKVGQETTEGNVVMFQGNWHQYDPLKKRAFGPPIKEFKPHRVAANGEVKSLNADLSGYEVKHIALSELKIKGRQGNVYVGGSNKEYVKVDGALYESRVNDGQRVIVRAGGASPDIPVKDLGVAGWEPVSRGNRLLGGAGSPPTPWRLDEHTYVVPIDDVKTTGRPPSPYTLNYMGVEHSVTFNSSLGAWKATNTSTGVEGVTDQYFWRTGKGKWQRGTLQQLGKAKKIDAHRFQFVDVSPPISIHVPRDARPLPKQLHYFWAGQDIPTNLVENMANNAKKAPGYQSVLHVDADNPAIFQQIKSKLQSKAPDLTVVNLNEDEVFKQLKNGEMYDYFRQGQGKNLAAASDVARYPIMNKYGGIYLDTDDVIQADIGNVVLKAGANDVLLNKPVAHSLTGYNPFYNTSNFATQPGNPVLTDMITEMNQRFSANKSYFAANRPTVSRGPNGQVQFTPEFNAYERKIFETVGPNLFNDILKAKRPDMYDLGFDGIAKESKVVGNKVVSSGPSVNIEDGLREFYVSKGIVPSNLLGVRIKEMKEHYLPLFHKFNIKVGAEHSWIDG</sequence>
<comment type="caution">
    <text evidence="3">The sequence shown here is derived from an EMBL/GenBank/DDBJ whole genome shotgun (WGS) entry which is preliminary data.</text>
</comment>
<dbReference type="EMBL" id="JAMDHD010000033">
    <property type="protein sequence ID" value="MDD0987503.1"/>
    <property type="molecule type" value="Genomic_DNA"/>
</dbReference>
<dbReference type="Proteomes" id="UP001148189">
    <property type="component" value="Unassembled WGS sequence"/>
</dbReference>
<dbReference type="PANTHER" id="PTHR32385:SF15">
    <property type="entry name" value="INOSITOL PHOSPHOCERAMIDE MANNOSYLTRANSFERASE 1"/>
    <property type="match status" value="1"/>
</dbReference>
<keyword evidence="4" id="KW-1185">Reference proteome</keyword>
<keyword evidence="1" id="KW-0808">Transferase</keyword>
<dbReference type="InterPro" id="IPR007577">
    <property type="entry name" value="GlycoTrfase_DXD_sugar-bd_CS"/>
</dbReference>
<dbReference type="SUPFAM" id="SSF53448">
    <property type="entry name" value="Nucleotide-diphospho-sugar transferases"/>
    <property type="match status" value="1"/>
</dbReference>
<organism evidence="3 4">
    <name type="scientific">Pseudomonas shahriarae</name>
    <dbReference type="NCBI Taxonomy" id="2745512"/>
    <lineage>
        <taxon>Bacteria</taxon>
        <taxon>Pseudomonadati</taxon>
        <taxon>Pseudomonadota</taxon>
        <taxon>Gammaproteobacteria</taxon>
        <taxon>Pseudomonadales</taxon>
        <taxon>Pseudomonadaceae</taxon>
        <taxon>Pseudomonas</taxon>
    </lineage>
</organism>
<proteinExistence type="predicted"/>
<protein>
    <recommendedName>
        <fullName evidence="5">Glycosyltransferase sugar-binding region containing DXD motif-containing protein</fullName>
    </recommendedName>
</protein>
<name>A0ABT5NJ71_9PSED</name>
<dbReference type="InterPro" id="IPR051706">
    <property type="entry name" value="Glycosyltransferase_domain"/>
</dbReference>
<dbReference type="RefSeq" id="WP_273867194.1">
    <property type="nucleotide sequence ID" value="NZ_JAMDHD010000033.1"/>
</dbReference>
<accession>A0ABT5NJ71</accession>
<reference evidence="3" key="1">
    <citation type="submission" date="2022-05" db="EMBL/GenBank/DDBJ databases">
        <title>Novel Pseudomonas spp. Isolated from a Rainbow Trout Aquaculture Facility.</title>
        <authorList>
            <person name="Testerman T."/>
            <person name="Graf J."/>
        </authorList>
    </citation>
    <scope>NUCLEOTIDE SEQUENCE</scope>
    <source>
        <strain evidence="3">ID1050</strain>
    </source>
</reference>
<dbReference type="PANTHER" id="PTHR32385">
    <property type="entry name" value="MANNOSYL PHOSPHORYLINOSITOL CERAMIDE SYNTHASE"/>
    <property type="match status" value="1"/>
</dbReference>
<evidence type="ECO:0000256" key="2">
    <source>
        <dbReference type="SAM" id="MobiDB-lite"/>
    </source>
</evidence>
<dbReference type="InterPro" id="IPR029044">
    <property type="entry name" value="Nucleotide-diphossugar_trans"/>
</dbReference>
<evidence type="ECO:0000313" key="3">
    <source>
        <dbReference type="EMBL" id="MDD0987503.1"/>
    </source>
</evidence>
<dbReference type="Pfam" id="PF04488">
    <property type="entry name" value="Gly_transf_sug"/>
    <property type="match status" value="1"/>
</dbReference>
<feature type="region of interest" description="Disordered" evidence="2">
    <location>
        <begin position="1"/>
        <end position="45"/>
    </location>
</feature>
<gene>
    <name evidence="3" type="ORF">M5G21_21345</name>
</gene>
<evidence type="ECO:0008006" key="5">
    <source>
        <dbReference type="Google" id="ProtNLM"/>
    </source>
</evidence>
<evidence type="ECO:0000313" key="4">
    <source>
        <dbReference type="Proteomes" id="UP001148189"/>
    </source>
</evidence>
<evidence type="ECO:0000256" key="1">
    <source>
        <dbReference type="ARBA" id="ARBA00022679"/>
    </source>
</evidence>